<dbReference type="AlphaFoldDB" id="A0A0D2EZE9"/>
<sequence>MSSVPLLDQIQLPTPTDTPRAMEQDEPSPVSYANHSTTWTPVDGMTPITTNPSKKRSRDDTACDHGADGSYFTSIETPAPIPEEEPIYGEGMVLINPKTGVSISAESQTGTWYEEKVERKQLEEEVATANFRPKMPTSRKSVRLSQTSIRLPIDTSVASAPASPPKTAVDRPEFDEATLALGIGWTKMASEDEAFQAAARGWARYLENHYTRHIHGAQILLKSSGLNAYLVGCQEGFFLFSEDLLEGKLVGRTWETCLQNLRSQPIVFECEEVLRAERTPGPEASAGQLPQRNLMENWADYNRLNSPQPIAATGSGMDLD</sequence>
<dbReference type="OrthoDB" id="5359669at2759"/>
<dbReference type="RefSeq" id="XP_013313688.1">
    <property type="nucleotide sequence ID" value="XM_013458234.1"/>
</dbReference>
<reference evidence="2 3" key="1">
    <citation type="submission" date="2015-01" db="EMBL/GenBank/DDBJ databases">
        <title>The Genome Sequence of Exophiala xenobiotica CBS118157.</title>
        <authorList>
            <consortium name="The Broad Institute Genomics Platform"/>
            <person name="Cuomo C."/>
            <person name="de Hoog S."/>
            <person name="Gorbushina A."/>
            <person name="Stielow B."/>
            <person name="Teixiera M."/>
            <person name="Abouelleil A."/>
            <person name="Chapman S.B."/>
            <person name="Priest M."/>
            <person name="Young S.K."/>
            <person name="Wortman J."/>
            <person name="Nusbaum C."/>
            <person name="Birren B."/>
        </authorList>
    </citation>
    <scope>NUCLEOTIDE SEQUENCE [LARGE SCALE GENOMIC DNA]</scope>
    <source>
        <strain evidence="2 3">CBS 118157</strain>
    </source>
</reference>
<dbReference type="HOGENOM" id="CLU_047454_0_0_1"/>
<name>A0A0D2EZE9_9EURO</name>
<keyword evidence="3" id="KW-1185">Reference proteome</keyword>
<feature type="compositionally biased region" description="Polar residues" evidence="1">
    <location>
        <begin position="31"/>
        <end position="40"/>
    </location>
</feature>
<dbReference type="EMBL" id="KN847321">
    <property type="protein sequence ID" value="KIW53104.1"/>
    <property type="molecule type" value="Genomic_DNA"/>
</dbReference>
<organism evidence="2 3">
    <name type="scientific">Exophiala xenobiotica</name>
    <dbReference type="NCBI Taxonomy" id="348802"/>
    <lineage>
        <taxon>Eukaryota</taxon>
        <taxon>Fungi</taxon>
        <taxon>Dikarya</taxon>
        <taxon>Ascomycota</taxon>
        <taxon>Pezizomycotina</taxon>
        <taxon>Eurotiomycetes</taxon>
        <taxon>Chaetothyriomycetidae</taxon>
        <taxon>Chaetothyriales</taxon>
        <taxon>Herpotrichiellaceae</taxon>
        <taxon>Exophiala</taxon>
    </lineage>
</organism>
<evidence type="ECO:0000313" key="3">
    <source>
        <dbReference type="Proteomes" id="UP000054342"/>
    </source>
</evidence>
<dbReference type="GeneID" id="25330608"/>
<gene>
    <name evidence="2" type="ORF">PV05_08700</name>
</gene>
<dbReference type="Proteomes" id="UP000054342">
    <property type="component" value="Unassembled WGS sequence"/>
</dbReference>
<protein>
    <submittedName>
        <fullName evidence="2">Uncharacterized protein</fullName>
    </submittedName>
</protein>
<evidence type="ECO:0000256" key="1">
    <source>
        <dbReference type="SAM" id="MobiDB-lite"/>
    </source>
</evidence>
<accession>A0A0D2EZE9</accession>
<feature type="region of interest" description="Disordered" evidence="1">
    <location>
        <begin position="1"/>
        <end position="81"/>
    </location>
</feature>
<proteinExistence type="predicted"/>
<feature type="compositionally biased region" description="Basic and acidic residues" evidence="1">
    <location>
        <begin position="57"/>
        <end position="67"/>
    </location>
</feature>
<evidence type="ECO:0000313" key="2">
    <source>
        <dbReference type="EMBL" id="KIW53104.1"/>
    </source>
</evidence>